<dbReference type="EMBL" id="QTSX02006576">
    <property type="protein sequence ID" value="KAJ9052965.1"/>
    <property type="molecule type" value="Genomic_DNA"/>
</dbReference>
<keyword evidence="2" id="KW-1185">Reference proteome</keyword>
<organism evidence="1 2">
    <name type="scientific">Entomophthora muscae</name>
    <dbReference type="NCBI Taxonomy" id="34485"/>
    <lineage>
        <taxon>Eukaryota</taxon>
        <taxon>Fungi</taxon>
        <taxon>Fungi incertae sedis</taxon>
        <taxon>Zoopagomycota</taxon>
        <taxon>Entomophthoromycotina</taxon>
        <taxon>Entomophthoromycetes</taxon>
        <taxon>Entomophthorales</taxon>
        <taxon>Entomophthoraceae</taxon>
        <taxon>Entomophthora</taxon>
    </lineage>
</organism>
<sequence>MSDPFSIDVPSSLLSPPFFGTFLLLVLELCWGPIDRRFNSLDEGCVTSFMYEDICSSRGLRSFSLAISKSSSL</sequence>
<evidence type="ECO:0000313" key="2">
    <source>
        <dbReference type="Proteomes" id="UP001165960"/>
    </source>
</evidence>
<evidence type="ECO:0000313" key="1">
    <source>
        <dbReference type="EMBL" id="KAJ9052965.1"/>
    </source>
</evidence>
<gene>
    <name evidence="1" type="ORF">DSO57_1028884</name>
</gene>
<comment type="caution">
    <text evidence="1">The sequence shown here is derived from an EMBL/GenBank/DDBJ whole genome shotgun (WGS) entry which is preliminary data.</text>
</comment>
<reference evidence="1" key="1">
    <citation type="submission" date="2022-04" db="EMBL/GenBank/DDBJ databases">
        <title>Genome of the entomopathogenic fungus Entomophthora muscae.</title>
        <authorList>
            <person name="Elya C."/>
            <person name="Lovett B.R."/>
            <person name="Lee E."/>
            <person name="Macias A.M."/>
            <person name="Hajek A.E."/>
            <person name="De Bivort B.L."/>
            <person name="Kasson M.T."/>
            <person name="De Fine Licht H.H."/>
            <person name="Stajich J.E."/>
        </authorList>
    </citation>
    <scope>NUCLEOTIDE SEQUENCE</scope>
    <source>
        <strain evidence="1">Berkeley</strain>
    </source>
</reference>
<proteinExistence type="predicted"/>
<protein>
    <submittedName>
        <fullName evidence="1">Uncharacterized protein</fullName>
    </submittedName>
</protein>
<accession>A0ACC2RS96</accession>
<name>A0ACC2RS96_9FUNG</name>
<dbReference type="Proteomes" id="UP001165960">
    <property type="component" value="Unassembled WGS sequence"/>
</dbReference>